<sequence length="145" mass="14962">MSSEYQGQDPIDIAEQAEADLNTQQAKGNITAQKAGVSDSTRESGVDESVVGKFPGAEVQVGGQGAGDNRTIPLEEGGDITATGKPTKARDFEGVGGPEDKARLAAEDRPGDDDIRENIRQGGETIRPPGQVPNASQGGTGGRTE</sequence>
<evidence type="ECO:0000313" key="2">
    <source>
        <dbReference type="EMBL" id="CAK3949677.1"/>
    </source>
</evidence>
<evidence type="ECO:0000256" key="1">
    <source>
        <dbReference type="SAM" id="MobiDB-lite"/>
    </source>
</evidence>
<proteinExistence type="predicted"/>
<dbReference type="AlphaFoldDB" id="A0AAI9E9I2"/>
<comment type="caution">
    <text evidence="2">The sequence shown here is derived from an EMBL/GenBank/DDBJ whole genome shotgun (WGS) entry which is preliminary data.</text>
</comment>
<keyword evidence="3" id="KW-1185">Reference proteome</keyword>
<name>A0AAI9E9I2_9PEZI</name>
<feature type="region of interest" description="Disordered" evidence="1">
    <location>
        <begin position="20"/>
        <end position="145"/>
    </location>
</feature>
<dbReference type="EMBL" id="CAVMBE010000015">
    <property type="protein sequence ID" value="CAK3949677.1"/>
    <property type="molecule type" value="Genomic_DNA"/>
</dbReference>
<accession>A0AAI9E9I2</accession>
<feature type="compositionally biased region" description="Basic and acidic residues" evidence="1">
    <location>
        <begin position="88"/>
        <end position="119"/>
    </location>
</feature>
<protein>
    <submittedName>
        <fullName evidence="2">Uncharacterized protein</fullName>
    </submittedName>
</protein>
<evidence type="ECO:0000313" key="3">
    <source>
        <dbReference type="Proteomes" id="UP001296104"/>
    </source>
</evidence>
<gene>
    <name evidence="2" type="ORF">LECACI_7A003246</name>
</gene>
<reference evidence="2" key="1">
    <citation type="submission" date="2023-11" db="EMBL/GenBank/DDBJ databases">
        <authorList>
            <person name="Alioto T."/>
            <person name="Alioto T."/>
            <person name="Gomez Garrido J."/>
        </authorList>
    </citation>
    <scope>NUCLEOTIDE SEQUENCE</scope>
</reference>
<dbReference type="Proteomes" id="UP001296104">
    <property type="component" value="Unassembled WGS sequence"/>
</dbReference>
<feature type="compositionally biased region" description="Polar residues" evidence="1">
    <location>
        <begin position="21"/>
        <end position="32"/>
    </location>
</feature>
<organism evidence="2 3">
    <name type="scientific">Lecanosticta acicola</name>
    <dbReference type="NCBI Taxonomy" id="111012"/>
    <lineage>
        <taxon>Eukaryota</taxon>
        <taxon>Fungi</taxon>
        <taxon>Dikarya</taxon>
        <taxon>Ascomycota</taxon>
        <taxon>Pezizomycotina</taxon>
        <taxon>Dothideomycetes</taxon>
        <taxon>Dothideomycetidae</taxon>
        <taxon>Mycosphaerellales</taxon>
        <taxon>Mycosphaerellaceae</taxon>
        <taxon>Lecanosticta</taxon>
    </lineage>
</organism>